<reference evidence="3 4" key="1">
    <citation type="submission" date="2020-07" db="EMBL/GenBank/DDBJ databases">
        <title>Sequencing the genomes of 1000 actinobacteria strains.</title>
        <authorList>
            <person name="Klenk H.-P."/>
        </authorList>
    </citation>
    <scope>NUCLEOTIDE SEQUENCE [LARGE SCALE GENOMIC DNA]</scope>
    <source>
        <strain evidence="3 4">DSM 19663</strain>
    </source>
</reference>
<evidence type="ECO:0000259" key="2">
    <source>
        <dbReference type="PROSITE" id="PS50846"/>
    </source>
</evidence>
<dbReference type="InterPro" id="IPR017969">
    <property type="entry name" value="Heavy-metal-associated_CS"/>
</dbReference>
<dbReference type="Gene3D" id="3.30.70.100">
    <property type="match status" value="1"/>
</dbReference>
<dbReference type="InterPro" id="IPR006121">
    <property type="entry name" value="HMA_dom"/>
</dbReference>
<dbReference type="AlphaFoldDB" id="A0A839EDR5"/>
<evidence type="ECO:0000256" key="1">
    <source>
        <dbReference type="ARBA" id="ARBA00022723"/>
    </source>
</evidence>
<dbReference type="EMBL" id="JACGWX010000006">
    <property type="protein sequence ID" value="MBA8848572.1"/>
    <property type="molecule type" value="Genomic_DNA"/>
</dbReference>
<name>A0A839EDR5_9MICO</name>
<dbReference type="InterPro" id="IPR036163">
    <property type="entry name" value="HMA_dom_sf"/>
</dbReference>
<keyword evidence="4" id="KW-1185">Reference proteome</keyword>
<sequence length="121" mass="11719">METNDMTRLNLLGDSATASGGGCCGGGACGCGHGAAEAPAAADATADATTAVDASEYLVTGMTCGHCVASVKEEVGAVDGVQAVEVALVKGGASRVTVQSAGPIDETKIRAAVEEAGYQLA</sequence>
<organism evidence="3 4">
    <name type="scientific">Microcella alkalica</name>
    <dbReference type="NCBI Taxonomy" id="355930"/>
    <lineage>
        <taxon>Bacteria</taxon>
        <taxon>Bacillati</taxon>
        <taxon>Actinomycetota</taxon>
        <taxon>Actinomycetes</taxon>
        <taxon>Micrococcales</taxon>
        <taxon>Microbacteriaceae</taxon>
        <taxon>Microcella</taxon>
    </lineage>
</organism>
<proteinExistence type="predicted"/>
<dbReference type="Proteomes" id="UP000585905">
    <property type="component" value="Unassembled WGS sequence"/>
</dbReference>
<dbReference type="GO" id="GO:0046872">
    <property type="term" value="F:metal ion binding"/>
    <property type="evidence" value="ECO:0007669"/>
    <property type="project" value="UniProtKB-KW"/>
</dbReference>
<dbReference type="SUPFAM" id="SSF55008">
    <property type="entry name" value="HMA, heavy metal-associated domain"/>
    <property type="match status" value="1"/>
</dbReference>
<dbReference type="PROSITE" id="PS50846">
    <property type="entry name" value="HMA_2"/>
    <property type="match status" value="1"/>
</dbReference>
<dbReference type="RefSeq" id="WP_246335665.1">
    <property type="nucleotide sequence ID" value="NZ_BAAAOV010000006.1"/>
</dbReference>
<feature type="domain" description="HMA" evidence="2">
    <location>
        <begin position="53"/>
        <end position="121"/>
    </location>
</feature>
<protein>
    <submittedName>
        <fullName evidence="3">Copper chaperone CopZ</fullName>
    </submittedName>
</protein>
<dbReference type="CDD" id="cd00371">
    <property type="entry name" value="HMA"/>
    <property type="match status" value="1"/>
</dbReference>
<evidence type="ECO:0000313" key="3">
    <source>
        <dbReference type="EMBL" id="MBA8848572.1"/>
    </source>
</evidence>
<dbReference type="PROSITE" id="PS01047">
    <property type="entry name" value="HMA_1"/>
    <property type="match status" value="1"/>
</dbReference>
<accession>A0A839EDR5</accession>
<keyword evidence="1" id="KW-0479">Metal-binding</keyword>
<dbReference type="Pfam" id="PF00403">
    <property type="entry name" value="HMA"/>
    <property type="match status" value="1"/>
</dbReference>
<gene>
    <name evidence="3" type="ORF">FHX53_002182</name>
</gene>
<evidence type="ECO:0000313" key="4">
    <source>
        <dbReference type="Proteomes" id="UP000585905"/>
    </source>
</evidence>
<comment type="caution">
    <text evidence="3">The sequence shown here is derived from an EMBL/GenBank/DDBJ whole genome shotgun (WGS) entry which is preliminary data.</text>
</comment>